<comment type="caution">
    <text evidence="3">The sequence shown here is derived from an EMBL/GenBank/DDBJ whole genome shotgun (WGS) entry which is preliminary data.</text>
</comment>
<sequence length="238" mass="25220">MTDRVTRRPDETISYGAFADQVYDVRLPRVPALGALVIVVHGGFWKPAYDRSHAAAQAEGFAEAGFHVAVPEYRRARRAGWPHLAADLRAALATIRSHPHLPERAVLVGHSAGGQLVAWALHQRIAAGLAGAVSLGGCLDLALCRELDLGNGAVEALFGGPTPADADPLLLGAAPAPVIALHGDRDEQVPVEVSRSYHRAVPGSTLRELPGVDHYAPIDPRTEAFVTSLDAVRSLLAI</sequence>
<name>A0A967B2L5_9MICO</name>
<dbReference type="EMBL" id="JAAOIV010000010">
    <property type="protein sequence ID" value="NHN56829.1"/>
    <property type="molecule type" value="Genomic_DNA"/>
</dbReference>
<evidence type="ECO:0000256" key="1">
    <source>
        <dbReference type="ARBA" id="ARBA00022801"/>
    </source>
</evidence>
<protein>
    <submittedName>
        <fullName evidence="3">Alpha/beta hydrolase fold domain-containing protein</fullName>
    </submittedName>
</protein>
<accession>A0A967B2L5</accession>
<dbReference type="SUPFAM" id="SSF53474">
    <property type="entry name" value="alpha/beta-Hydrolases"/>
    <property type="match status" value="1"/>
</dbReference>
<dbReference type="PANTHER" id="PTHR48081:SF33">
    <property type="entry name" value="KYNURENINE FORMAMIDASE"/>
    <property type="match status" value="1"/>
</dbReference>
<keyword evidence="4" id="KW-1185">Reference proteome</keyword>
<dbReference type="RefSeq" id="WP_166197488.1">
    <property type="nucleotide sequence ID" value="NZ_JAAOIV010000010.1"/>
</dbReference>
<feature type="domain" description="BD-FAE-like" evidence="2">
    <location>
        <begin position="35"/>
        <end position="118"/>
    </location>
</feature>
<dbReference type="PANTHER" id="PTHR48081">
    <property type="entry name" value="AB HYDROLASE SUPERFAMILY PROTEIN C4A8.06C"/>
    <property type="match status" value="1"/>
</dbReference>
<evidence type="ECO:0000313" key="3">
    <source>
        <dbReference type="EMBL" id="NHN56829.1"/>
    </source>
</evidence>
<evidence type="ECO:0000259" key="2">
    <source>
        <dbReference type="Pfam" id="PF20434"/>
    </source>
</evidence>
<dbReference type="InterPro" id="IPR050300">
    <property type="entry name" value="GDXG_lipolytic_enzyme"/>
</dbReference>
<dbReference type="AlphaFoldDB" id="A0A967B2L5"/>
<gene>
    <name evidence="3" type="ORF">G9U51_13710</name>
</gene>
<evidence type="ECO:0000313" key="4">
    <source>
        <dbReference type="Proteomes" id="UP000744769"/>
    </source>
</evidence>
<dbReference type="GO" id="GO:0016787">
    <property type="term" value="F:hydrolase activity"/>
    <property type="evidence" value="ECO:0007669"/>
    <property type="project" value="UniProtKB-KW"/>
</dbReference>
<proteinExistence type="predicted"/>
<dbReference type="Gene3D" id="3.40.50.1820">
    <property type="entry name" value="alpha/beta hydrolase"/>
    <property type="match status" value="1"/>
</dbReference>
<reference evidence="3" key="1">
    <citation type="submission" date="2020-03" db="EMBL/GenBank/DDBJ databases">
        <title>Draft sequencing of Calidifontibacter sp. DB0510.</title>
        <authorList>
            <person name="Kim D.-U."/>
        </authorList>
    </citation>
    <scope>NUCLEOTIDE SEQUENCE</scope>
    <source>
        <strain evidence="3">DB0510</strain>
    </source>
</reference>
<organism evidence="3 4">
    <name type="scientific">Metallococcus carri</name>
    <dbReference type="NCBI Taxonomy" id="1656884"/>
    <lineage>
        <taxon>Bacteria</taxon>
        <taxon>Bacillati</taxon>
        <taxon>Actinomycetota</taxon>
        <taxon>Actinomycetes</taxon>
        <taxon>Micrococcales</taxon>
        <taxon>Dermacoccaceae</taxon>
        <taxon>Metallococcus</taxon>
    </lineage>
</organism>
<dbReference type="InterPro" id="IPR049492">
    <property type="entry name" value="BD-FAE-like_dom"/>
</dbReference>
<dbReference type="InterPro" id="IPR029058">
    <property type="entry name" value="AB_hydrolase_fold"/>
</dbReference>
<dbReference type="Pfam" id="PF20434">
    <property type="entry name" value="BD-FAE"/>
    <property type="match status" value="1"/>
</dbReference>
<keyword evidence="1 3" id="KW-0378">Hydrolase</keyword>
<dbReference type="Proteomes" id="UP000744769">
    <property type="component" value="Unassembled WGS sequence"/>
</dbReference>